<reference evidence="1 2" key="1">
    <citation type="submission" date="2018-08" db="EMBL/GenBank/DDBJ databases">
        <title>Recombination of ecologically and evolutionarily significant loci maintains genetic cohesion in the Pseudomonas syringae species complex.</title>
        <authorList>
            <person name="Dillon M."/>
            <person name="Thakur S."/>
            <person name="Almeida R.N.D."/>
            <person name="Weir B.S."/>
            <person name="Guttman D.S."/>
        </authorList>
    </citation>
    <scope>NUCLEOTIDE SEQUENCE [LARGE SCALE GENOMIC DNA]</scope>
    <source>
        <strain evidence="1 2">ICMP 4086</strain>
    </source>
</reference>
<gene>
    <name evidence="1" type="ORF">ALQ84_00846</name>
</gene>
<protein>
    <submittedName>
        <fullName evidence="1">Uncharacterized protein</fullName>
    </submittedName>
</protein>
<name>A0A0P9JYR8_9PSED</name>
<dbReference type="AlphaFoldDB" id="A0A0P9JYR8"/>
<evidence type="ECO:0000313" key="1">
    <source>
        <dbReference type="EMBL" id="RMM08409.1"/>
    </source>
</evidence>
<comment type="caution">
    <text evidence="1">The sequence shown here is derived from an EMBL/GenBank/DDBJ whole genome shotgun (WGS) entry which is preliminary data.</text>
</comment>
<sequence length="35" mass="3898">MAEEHLDYLHIAGCGEYFAANVRRPLCDDPPLIPA</sequence>
<dbReference type="Proteomes" id="UP000278587">
    <property type="component" value="Unassembled WGS sequence"/>
</dbReference>
<evidence type="ECO:0000313" key="2">
    <source>
        <dbReference type="Proteomes" id="UP000278587"/>
    </source>
</evidence>
<proteinExistence type="predicted"/>
<dbReference type="EMBL" id="RBOC01000122">
    <property type="protein sequence ID" value="RMM08409.1"/>
    <property type="molecule type" value="Genomic_DNA"/>
</dbReference>
<accession>A0A0P9JYR8</accession>
<organism evidence="1 2">
    <name type="scientific">Pseudomonas caricapapayae</name>
    <dbReference type="NCBI Taxonomy" id="46678"/>
    <lineage>
        <taxon>Bacteria</taxon>
        <taxon>Pseudomonadati</taxon>
        <taxon>Pseudomonadota</taxon>
        <taxon>Gammaproteobacteria</taxon>
        <taxon>Pseudomonadales</taxon>
        <taxon>Pseudomonadaceae</taxon>
        <taxon>Pseudomonas</taxon>
    </lineage>
</organism>